<comment type="similarity">
    <text evidence="2 13">Belongs to the sodium:solute symporter (SSF) (TC 2.A.21) family.</text>
</comment>
<evidence type="ECO:0000256" key="9">
    <source>
        <dbReference type="ARBA" id="ARBA00023065"/>
    </source>
</evidence>
<evidence type="ECO:0000256" key="10">
    <source>
        <dbReference type="ARBA" id="ARBA00023136"/>
    </source>
</evidence>
<feature type="transmembrane region" description="Helical" evidence="14">
    <location>
        <begin position="278"/>
        <end position="299"/>
    </location>
</feature>
<dbReference type="PANTHER" id="PTHR48086">
    <property type="entry name" value="SODIUM/PROLINE SYMPORTER-RELATED"/>
    <property type="match status" value="1"/>
</dbReference>
<comment type="catalytic activity">
    <reaction evidence="12">
        <text>L-proline(in) + Na(+)(in) = L-proline(out) + Na(+)(out)</text>
        <dbReference type="Rhea" id="RHEA:28967"/>
        <dbReference type="ChEBI" id="CHEBI:29101"/>
        <dbReference type="ChEBI" id="CHEBI:60039"/>
    </reaction>
</comment>
<keyword evidence="6 14" id="KW-0769">Symport</keyword>
<keyword evidence="4 14" id="KW-1003">Cell membrane</keyword>
<evidence type="ECO:0000256" key="4">
    <source>
        <dbReference type="ARBA" id="ARBA00022475"/>
    </source>
</evidence>
<dbReference type="InterPro" id="IPR011851">
    <property type="entry name" value="Na/Pro_symporter"/>
</dbReference>
<evidence type="ECO:0000256" key="5">
    <source>
        <dbReference type="ARBA" id="ARBA00022692"/>
    </source>
</evidence>
<sequence>MPKQVGIALTFIIFLLLFTAVGIYSATRKQNTTTDYLLASRNVNPWLTALSAMATGQSGFLFIAQVGFAYKIGISSLWLTIGWAIGDYLAWYFIFKRLRQLSEETASDTVSSFLSQNMKGSRLIAIISAIIIIIFLGSYAAAQLVAGSKALNAVFGWNYNLGIIIGAVIVVIYCFSGGIRASIWTDALQATIMIGSLLLLLVVAVASCGGTEQLWQSLAAIDPALINWNSSQQPWGFAPFFIGWVVAGFGVVGQPHIMVRAMAIDSADNIAFARNLKAALGLVTSISAMGIGLAGRVLMPDLLASGDPELALPYLSLKLLPVVLVGLMLAGLFSATMSTADSQILSCSAAITQDIFPTAAQSYKLAKVGTLTVTAVVLAMALFGNNNVFALVTFSWSALASGLGPLLILRVWQRPVNLITAIAMMGIGIATALIWNLGLDLSSAIYEVLPGMAAGMAVYGIDQFLKHPK</sequence>
<feature type="transmembrane region" description="Helical" evidence="14">
    <location>
        <begin position="444"/>
        <end position="461"/>
    </location>
</feature>
<dbReference type="AlphaFoldDB" id="A0A1D8TTH2"/>
<dbReference type="CDD" id="cd11475">
    <property type="entry name" value="SLC5sbd_PutP"/>
    <property type="match status" value="1"/>
</dbReference>
<dbReference type="EMBL" id="CP017599">
    <property type="protein sequence ID" value="AOX00951.1"/>
    <property type="molecule type" value="Genomic_DNA"/>
</dbReference>
<evidence type="ECO:0000256" key="8">
    <source>
        <dbReference type="ARBA" id="ARBA00023053"/>
    </source>
</evidence>
<gene>
    <name evidence="15" type="ORF">BJP34_17205</name>
</gene>
<dbReference type="RefSeq" id="WP_070393402.1">
    <property type="nucleotide sequence ID" value="NZ_CP017599.1"/>
</dbReference>
<dbReference type="InterPro" id="IPR050277">
    <property type="entry name" value="Sodium:Solute_Symporter"/>
</dbReference>
<evidence type="ECO:0000256" key="7">
    <source>
        <dbReference type="ARBA" id="ARBA00022989"/>
    </source>
</evidence>
<comment type="function">
    <text evidence="14">Catalyzes the sodium-dependent uptake of extracellular L-proline.</text>
</comment>
<keyword evidence="9 14" id="KW-0406">Ion transport</keyword>
<keyword evidence="10 14" id="KW-0472">Membrane</keyword>
<keyword evidence="7 14" id="KW-1133">Transmembrane helix</keyword>
<evidence type="ECO:0000256" key="6">
    <source>
        <dbReference type="ARBA" id="ARBA00022847"/>
    </source>
</evidence>
<dbReference type="GO" id="GO:0031402">
    <property type="term" value="F:sodium ion binding"/>
    <property type="evidence" value="ECO:0007669"/>
    <property type="project" value="UniProtKB-UniRule"/>
</dbReference>
<feature type="transmembrane region" description="Helical" evidence="14">
    <location>
        <begin position="6"/>
        <end position="26"/>
    </location>
</feature>
<evidence type="ECO:0000256" key="1">
    <source>
        <dbReference type="ARBA" id="ARBA00004651"/>
    </source>
</evidence>
<evidence type="ECO:0000313" key="15">
    <source>
        <dbReference type="EMBL" id="AOX00951.1"/>
    </source>
</evidence>
<dbReference type="Gene3D" id="1.20.1730.10">
    <property type="entry name" value="Sodium/glucose cotransporter"/>
    <property type="match status" value="1"/>
</dbReference>
<evidence type="ECO:0000313" key="16">
    <source>
        <dbReference type="Proteomes" id="UP000177870"/>
    </source>
</evidence>
<comment type="subcellular location">
    <subcellularLocation>
        <location evidence="1 14">Cell membrane</location>
        <topology evidence="1 14">Multi-pass membrane protein</topology>
    </subcellularLocation>
</comment>
<dbReference type="PANTHER" id="PTHR48086:SF3">
    <property type="entry name" value="SODIUM_PROLINE SYMPORTER"/>
    <property type="match status" value="1"/>
</dbReference>
<evidence type="ECO:0000256" key="13">
    <source>
        <dbReference type="RuleBase" id="RU362091"/>
    </source>
</evidence>
<feature type="transmembrane region" description="Helical" evidence="14">
    <location>
        <begin position="76"/>
        <end position="95"/>
    </location>
</feature>
<feature type="transmembrane region" description="Helical" evidence="14">
    <location>
        <begin position="237"/>
        <end position="257"/>
    </location>
</feature>
<proteinExistence type="inferred from homology"/>
<organism evidence="15 16">
    <name type="scientific">Moorena producens PAL-8-15-08-1</name>
    <dbReference type="NCBI Taxonomy" id="1458985"/>
    <lineage>
        <taxon>Bacteria</taxon>
        <taxon>Bacillati</taxon>
        <taxon>Cyanobacteriota</taxon>
        <taxon>Cyanophyceae</taxon>
        <taxon>Coleofasciculales</taxon>
        <taxon>Coleofasciculaceae</taxon>
        <taxon>Moorena</taxon>
    </lineage>
</organism>
<evidence type="ECO:0000256" key="3">
    <source>
        <dbReference type="ARBA" id="ARBA00022448"/>
    </source>
</evidence>
<evidence type="ECO:0000256" key="11">
    <source>
        <dbReference type="ARBA" id="ARBA00023201"/>
    </source>
</evidence>
<feature type="transmembrane region" description="Helical" evidence="14">
    <location>
        <begin position="389"/>
        <end position="409"/>
    </location>
</feature>
<feature type="transmembrane region" description="Helical" evidence="14">
    <location>
        <begin position="187"/>
        <end position="207"/>
    </location>
</feature>
<dbReference type="Pfam" id="PF00474">
    <property type="entry name" value="SSF"/>
    <property type="match status" value="1"/>
</dbReference>
<keyword evidence="14" id="KW-0029">Amino-acid transport</keyword>
<name>A0A1D8TTH2_9CYAN</name>
<keyword evidence="11 14" id="KW-0739">Sodium transport</keyword>
<protein>
    <recommendedName>
        <fullName evidence="14">Sodium/proline symporter</fullName>
    </recommendedName>
    <alternativeName>
        <fullName evidence="14">Proline permease</fullName>
    </alternativeName>
</protein>
<feature type="transmembrane region" description="Helical" evidence="14">
    <location>
        <begin position="123"/>
        <end position="145"/>
    </location>
</feature>
<feature type="transmembrane region" description="Helical" evidence="14">
    <location>
        <begin position="157"/>
        <end position="175"/>
    </location>
</feature>
<dbReference type="GO" id="GO:0015824">
    <property type="term" value="P:proline transport"/>
    <property type="evidence" value="ECO:0007669"/>
    <property type="project" value="UniProtKB-UniRule"/>
</dbReference>
<feature type="transmembrane region" description="Helical" evidence="14">
    <location>
        <begin position="365"/>
        <end position="383"/>
    </location>
</feature>
<keyword evidence="8 14" id="KW-0915">Sodium</keyword>
<dbReference type="OrthoDB" id="9814523at2"/>
<dbReference type="NCBIfam" id="TIGR00813">
    <property type="entry name" value="sss"/>
    <property type="match status" value="1"/>
</dbReference>
<reference evidence="16" key="1">
    <citation type="submission" date="2016-10" db="EMBL/GenBank/DDBJ databases">
        <title>Comparative genomics uncovers the prolific and rare metabolic potential of the cyanobacterial genus Moorea.</title>
        <authorList>
            <person name="Leao T."/>
            <person name="Castelao G."/>
            <person name="Korobeynikov A."/>
            <person name="Monroe E.A."/>
            <person name="Podell S."/>
            <person name="Glukhov E."/>
            <person name="Allen E."/>
            <person name="Gerwick W.H."/>
            <person name="Gerwick L."/>
        </authorList>
    </citation>
    <scope>NUCLEOTIDE SEQUENCE [LARGE SCALE GENOMIC DNA]</scope>
    <source>
        <strain evidence="16">PAL-8-15-08-1</strain>
    </source>
</reference>
<dbReference type="STRING" id="1458985.BJP34_17205"/>
<dbReference type="PROSITE" id="PS50283">
    <property type="entry name" value="NA_SOLUT_SYMP_3"/>
    <property type="match status" value="1"/>
</dbReference>
<dbReference type="GO" id="GO:0005886">
    <property type="term" value="C:plasma membrane"/>
    <property type="evidence" value="ECO:0007669"/>
    <property type="project" value="UniProtKB-SubCell"/>
</dbReference>
<feature type="transmembrane region" description="Helical" evidence="14">
    <location>
        <begin position="311"/>
        <end position="333"/>
    </location>
</feature>
<evidence type="ECO:0000256" key="14">
    <source>
        <dbReference type="RuleBase" id="RU366012"/>
    </source>
</evidence>
<dbReference type="InterPro" id="IPR001734">
    <property type="entry name" value="Na/solute_symporter"/>
</dbReference>
<accession>A0A1D8TTH2</accession>
<keyword evidence="5 14" id="KW-0812">Transmembrane</keyword>
<dbReference type="InterPro" id="IPR038377">
    <property type="entry name" value="Na/Glc_symporter_sf"/>
</dbReference>
<feature type="transmembrane region" description="Helical" evidence="14">
    <location>
        <begin position="416"/>
        <end position="438"/>
    </location>
</feature>
<dbReference type="Proteomes" id="UP000177870">
    <property type="component" value="Chromosome"/>
</dbReference>
<evidence type="ECO:0000256" key="12">
    <source>
        <dbReference type="ARBA" id="ARBA00033708"/>
    </source>
</evidence>
<dbReference type="GO" id="GO:0005298">
    <property type="term" value="F:proline:sodium symporter activity"/>
    <property type="evidence" value="ECO:0007669"/>
    <property type="project" value="UniProtKB-UniRule"/>
</dbReference>
<evidence type="ECO:0000256" key="2">
    <source>
        <dbReference type="ARBA" id="ARBA00006434"/>
    </source>
</evidence>
<feature type="transmembrane region" description="Helical" evidence="14">
    <location>
        <begin position="46"/>
        <end position="70"/>
    </location>
</feature>
<dbReference type="KEGG" id="mpro:BJP34_17205"/>
<keyword evidence="3 14" id="KW-0813">Transport</keyword>